<keyword evidence="5" id="KW-1185">Reference proteome</keyword>
<evidence type="ECO:0000259" key="3">
    <source>
        <dbReference type="Pfam" id="PF00128"/>
    </source>
</evidence>
<evidence type="ECO:0000313" key="5">
    <source>
        <dbReference type="Proteomes" id="UP001260980"/>
    </source>
</evidence>
<dbReference type="SUPFAM" id="SSF51011">
    <property type="entry name" value="Glycosyl hydrolase domain"/>
    <property type="match status" value="1"/>
</dbReference>
<comment type="caution">
    <text evidence="4">The sequence shown here is derived from an EMBL/GenBank/DDBJ whole genome shotgun (WGS) entry which is preliminary data.</text>
</comment>
<protein>
    <submittedName>
        <fullName evidence="4">Alpha-amylase family glycosyl hydrolase</fullName>
    </submittedName>
</protein>
<name>A0ABU3RC14_9BACL</name>
<dbReference type="PANTHER" id="PTHR10357">
    <property type="entry name" value="ALPHA-AMYLASE FAMILY MEMBER"/>
    <property type="match status" value="1"/>
</dbReference>
<dbReference type="EMBL" id="JAWCUD010000003">
    <property type="protein sequence ID" value="MDU0201791.1"/>
    <property type="molecule type" value="Genomic_DNA"/>
</dbReference>
<evidence type="ECO:0000313" key="4">
    <source>
        <dbReference type="EMBL" id="MDU0201791.1"/>
    </source>
</evidence>
<accession>A0ABU3RC14</accession>
<organism evidence="4 5">
    <name type="scientific">Paenibacillus violae</name>
    <dbReference type="NCBI Taxonomy" id="3077234"/>
    <lineage>
        <taxon>Bacteria</taxon>
        <taxon>Bacillati</taxon>
        <taxon>Bacillota</taxon>
        <taxon>Bacilli</taxon>
        <taxon>Bacillales</taxon>
        <taxon>Paenibacillaceae</taxon>
        <taxon>Paenibacillus</taxon>
    </lineage>
</organism>
<dbReference type="InterPro" id="IPR006047">
    <property type="entry name" value="GH13_cat_dom"/>
</dbReference>
<keyword evidence="1 4" id="KW-0378">Hydrolase</keyword>
<gene>
    <name evidence="4" type="ORF">RQP52_11865</name>
</gene>
<dbReference type="Proteomes" id="UP001260980">
    <property type="component" value="Unassembled WGS sequence"/>
</dbReference>
<dbReference type="Gene3D" id="2.60.40.1180">
    <property type="entry name" value="Golgi alpha-mannosidase II"/>
    <property type="match status" value="1"/>
</dbReference>
<reference evidence="4 5" key="1">
    <citation type="submission" date="2023-10" db="EMBL/GenBank/DDBJ databases">
        <title>Paenibacillus strain PFR10 Genome sequencing and assembly.</title>
        <authorList>
            <person name="Kim I."/>
        </authorList>
    </citation>
    <scope>NUCLEOTIDE SEQUENCE [LARGE SCALE GENOMIC DNA]</scope>
    <source>
        <strain evidence="4 5">PFR10</strain>
    </source>
</reference>
<evidence type="ECO:0000256" key="2">
    <source>
        <dbReference type="ARBA" id="ARBA00023295"/>
    </source>
</evidence>
<feature type="domain" description="Glycosyl hydrolase family 13 catalytic" evidence="3">
    <location>
        <begin position="4"/>
        <end position="71"/>
    </location>
</feature>
<evidence type="ECO:0000256" key="1">
    <source>
        <dbReference type="ARBA" id="ARBA00022801"/>
    </source>
</evidence>
<dbReference type="InterPro" id="IPR013780">
    <property type="entry name" value="Glyco_hydro_b"/>
</dbReference>
<dbReference type="PANTHER" id="PTHR10357:SF210">
    <property type="entry name" value="MALTODEXTRIN GLUCOSIDASE"/>
    <property type="match status" value="1"/>
</dbReference>
<dbReference type="InterPro" id="IPR017853">
    <property type="entry name" value="GH"/>
</dbReference>
<dbReference type="Gene3D" id="3.20.20.80">
    <property type="entry name" value="Glycosidases"/>
    <property type="match status" value="1"/>
</dbReference>
<proteinExistence type="predicted"/>
<dbReference type="RefSeq" id="WP_315951663.1">
    <property type="nucleotide sequence ID" value="NZ_JAWCUD010000003.1"/>
</dbReference>
<dbReference type="SUPFAM" id="SSF51445">
    <property type="entry name" value="(Trans)glycosidases"/>
    <property type="match status" value="1"/>
</dbReference>
<sequence length="174" mass="19070">MSNHLGNHDITRFGTRAGGDIWKTYLTLFFQMTYVGTPTIYYGDEYGMQGGADPDNRRPFDWAQGTTSNSAVSLTQQLISIRNQYPALRMGSFMTLQADDASDIYSYGRLDNANRIAVVLNNDTARKSVTVPVSKLSVVDGSIMTDQMTGTAYMVQNGSVTVSVNGHYGAILTQ</sequence>
<dbReference type="GO" id="GO:0016787">
    <property type="term" value="F:hydrolase activity"/>
    <property type="evidence" value="ECO:0007669"/>
    <property type="project" value="UniProtKB-KW"/>
</dbReference>
<keyword evidence="2" id="KW-0326">Glycosidase</keyword>
<dbReference type="Pfam" id="PF00128">
    <property type="entry name" value="Alpha-amylase"/>
    <property type="match status" value="1"/>
</dbReference>